<organism evidence="1 2">
    <name type="scientific">Sphingobacterium hungaricum</name>
    <dbReference type="NCBI Taxonomy" id="2082723"/>
    <lineage>
        <taxon>Bacteria</taxon>
        <taxon>Pseudomonadati</taxon>
        <taxon>Bacteroidota</taxon>
        <taxon>Sphingobacteriia</taxon>
        <taxon>Sphingobacteriales</taxon>
        <taxon>Sphingobacteriaceae</taxon>
        <taxon>Sphingobacterium</taxon>
    </lineage>
</organism>
<dbReference type="Proteomes" id="UP000616201">
    <property type="component" value="Unassembled WGS sequence"/>
</dbReference>
<reference evidence="1" key="1">
    <citation type="submission" date="2018-02" db="EMBL/GenBank/DDBJ databases">
        <authorList>
            <person name="Vasarhelyi B.M."/>
            <person name="Deshmukh S."/>
            <person name="Balint B."/>
            <person name="Kukolya J."/>
        </authorList>
    </citation>
    <scope>NUCLEOTIDE SEQUENCE</scope>
    <source>
        <strain evidence="1">KB22</strain>
    </source>
</reference>
<accession>A0A928YQL2</accession>
<dbReference type="EMBL" id="PRDK01000006">
    <property type="protein sequence ID" value="MBE8714356.1"/>
    <property type="molecule type" value="Genomic_DNA"/>
</dbReference>
<gene>
    <name evidence="1" type="ORF">C4F49_11740</name>
</gene>
<evidence type="ECO:0000313" key="1">
    <source>
        <dbReference type="EMBL" id="MBE8714356.1"/>
    </source>
</evidence>
<evidence type="ECO:0000313" key="2">
    <source>
        <dbReference type="Proteomes" id="UP000616201"/>
    </source>
</evidence>
<dbReference type="AlphaFoldDB" id="A0A928YQL2"/>
<dbReference type="RefSeq" id="WP_196936397.1">
    <property type="nucleotide sequence ID" value="NZ_MU158698.1"/>
</dbReference>
<name>A0A928YQL2_9SPHI</name>
<proteinExistence type="predicted"/>
<keyword evidence="2" id="KW-1185">Reference proteome</keyword>
<comment type="caution">
    <text evidence="1">The sequence shown here is derived from an EMBL/GenBank/DDBJ whole genome shotgun (WGS) entry which is preliminary data.</text>
</comment>
<sequence length="282" mass="32142">MKRRKFIQSIAAVPVLISLPKLVKSQTVTALNFYGVYKNEKLGADKTVHLHIYGVESVASFKSNSSQKEIGFCVGTGDSVKTTKFKIYKNDVRTLKSSDGEEVLYENFLAENSEDLADNYGIFQKRNGKNVLDFGFEGFDFNHGNSEPTAYVFNKNGNILITLEPERKASSETDNMDCFLTSACVYHKGLDDKCYELETLRSLRETYMKPIPQYNSMLSEYKVIAPAMLENIYRAENKSDILECIYEQLVVPSIHLVEQNKLDEAVAYYAEFVHVMQEEYLN</sequence>
<protein>
    <submittedName>
        <fullName evidence="1">Uncharacterized protein</fullName>
    </submittedName>
</protein>